<evidence type="ECO:0000256" key="10">
    <source>
        <dbReference type="ARBA" id="ARBA00022692"/>
    </source>
</evidence>
<dbReference type="PANTHER" id="PTHR33989">
    <property type="match status" value="1"/>
</dbReference>
<reference evidence="21 22" key="1">
    <citation type="submission" date="2013-08" db="EMBL/GenBank/DDBJ databases">
        <authorList>
            <person name="Durkin A.S."/>
            <person name="Haft D.R."/>
            <person name="McCorrison J."/>
            <person name="Torralba M."/>
            <person name="Gillis M."/>
            <person name="Haft D.H."/>
            <person name="Methe B."/>
            <person name="Sutton G."/>
            <person name="Nelson K.E."/>
        </authorList>
    </citation>
    <scope>NUCLEOTIDE SEQUENCE [LARGE SCALE GENOMIC DNA]</scope>
    <source>
        <strain evidence="21 22">F0195</strain>
    </source>
</reference>
<dbReference type="SUPFAM" id="SSF52794">
    <property type="entry name" value="PTS system IIB component-like"/>
    <property type="match status" value="1"/>
</dbReference>
<dbReference type="Gene3D" id="3.40.50.2300">
    <property type="match status" value="1"/>
</dbReference>
<keyword evidence="4" id="KW-0813">Transport</keyword>
<evidence type="ECO:0000256" key="3">
    <source>
        <dbReference type="ARBA" id="ARBA00020834"/>
    </source>
</evidence>
<feature type="transmembrane region" description="Helical" evidence="18">
    <location>
        <begin position="30"/>
        <end position="58"/>
    </location>
</feature>
<accession>U2UX08</accession>
<dbReference type="RefSeq" id="WP_021726476.1">
    <property type="nucleotide sequence ID" value="NZ_AWEZ01000056.1"/>
</dbReference>
<feature type="transmembrane region" description="Helical" evidence="18">
    <location>
        <begin position="348"/>
        <end position="367"/>
    </location>
</feature>
<evidence type="ECO:0000256" key="6">
    <source>
        <dbReference type="ARBA" id="ARBA00022553"/>
    </source>
</evidence>
<feature type="transmembrane region" description="Helical" evidence="18">
    <location>
        <begin position="102"/>
        <end position="122"/>
    </location>
</feature>
<evidence type="ECO:0000313" key="22">
    <source>
        <dbReference type="Proteomes" id="UP000016638"/>
    </source>
</evidence>
<keyword evidence="5" id="KW-1003">Cell membrane</keyword>
<keyword evidence="8" id="KW-0808">Transferase</keyword>
<evidence type="ECO:0000256" key="1">
    <source>
        <dbReference type="ARBA" id="ARBA00004651"/>
    </source>
</evidence>
<evidence type="ECO:0000313" key="21">
    <source>
        <dbReference type="EMBL" id="ERL07637.1"/>
    </source>
</evidence>
<dbReference type="Proteomes" id="UP000016638">
    <property type="component" value="Unassembled WGS sequence"/>
</dbReference>
<feature type="transmembrane region" description="Helical" evidence="18">
    <location>
        <begin position="398"/>
        <end position="418"/>
    </location>
</feature>
<comment type="catalytic activity">
    <reaction evidence="15">
        <text>lactose(out) + N(pros)-phospho-L-histidyl-[protein] = lactose 6-phosphate(in) + L-histidyl-[protein]</text>
        <dbReference type="Rhea" id="RHEA:42400"/>
        <dbReference type="Rhea" id="RHEA-COMP:9745"/>
        <dbReference type="Rhea" id="RHEA-COMP:9746"/>
        <dbReference type="ChEBI" id="CHEBI:17716"/>
        <dbReference type="ChEBI" id="CHEBI:29979"/>
        <dbReference type="ChEBI" id="CHEBI:64837"/>
        <dbReference type="ChEBI" id="CHEBI:79080"/>
        <dbReference type="EC" id="2.7.1.207"/>
    </reaction>
</comment>
<evidence type="ECO:0000256" key="12">
    <source>
        <dbReference type="ARBA" id="ARBA00022989"/>
    </source>
</evidence>
<evidence type="ECO:0000259" key="20">
    <source>
        <dbReference type="PROSITE" id="PS51105"/>
    </source>
</evidence>
<feature type="compositionally biased region" description="Pro residues" evidence="17">
    <location>
        <begin position="461"/>
        <end position="475"/>
    </location>
</feature>
<keyword evidence="10 18" id="KW-0812">Transmembrane</keyword>
<dbReference type="GO" id="GO:0005886">
    <property type="term" value="C:plasma membrane"/>
    <property type="evidence" value="ECO:0007669"/>
    <property type="project" value="UniProtKB-SubCell"/>
</dbReference>
<evidence type="ECO:0000256" key="2">
    <source>
        <dbReference type="ARBA" id="ARBA00012802"/>
    </source>
</evidence>
<dbReference type="PATRIC" id="fig|1125712.3.peg.1620"/>
<keyword evidence="9" id="KW-0598">Phosphotransferase system</keyword>
<feature type="transmembrane region" description="Helical" evidence="18">
    <location>
        <begin position="228"/>
        <end position="247"/>
    </location>
</feature>
<dbReference type="PROSITE" id="PS51105">
    <property type="entry name" value="PTS_EIIC_TYPE_3"/>
    <property type="match status" value="1"/>
</dbReference>
<evidence type="ECO:0000256" key="8">
    <source>
        <dbReference type="ARBA" id="ARBA00022679"/>
    </source>
</evidence>
<keyword evidence="22" id="KW-1185">Reference proteome</keyword>
<evidence type="ECO:0000259" key="19">
    <source>
        <dbReference type="PROSITE" id="PS51100"/>
    </source>
</evidence>
<gene>
    <name evidence="21" type="ORF">HMPREF1316_2276</name>
</gene>
<evidence type="ECO:0000256" key="16">
    <source>
        <dbReference type="PROSITE-ProRule" id="PRU00423"/>
    </source>
</evidence>
<protein>
    <recommendedName>
        <fullName evidence="3">PTS system lactose-specific EIICB component</fullName>
        <ecNumber evidence="2">2.7.1.207</ecNumber>
    </recommendedName>
    <alternativeName>
        <fullName evidence="14">EIICB-Lac</fullName>
    </alternativeName>
</protein>
<evidence type="ECO:0000256" key="7">
    <source>
        <dbReference type="ARBA" id="ARBA00022597"/>
    </source>
</evidence>
<dbReference type="PROSITE" id="PS51100">
    <property type="entry name" value="PTS_EIIB_TYPE_3"/>
    <property type="match status" value="1"/>
</dbReference>
<dbReference type="InterPro" id="IPR003501">
    <property type="entry name" value="PTS_EIIB_2/3"/>
</dbReference>
<dbReference type="InterPro" id="IPR013012">
    <property type="entry name" value="PTS_EIIB_3"/>
</dbReference>
<organism evidence="21 22">
    <name type="scientific">Olsenella profusa F0195</name>
    <dbReference type="NCBI Taxonomy" id="1125712"/>
    <lineage>
        <taxon>Bacteria</taxon>
        <taxon>Bacillati</taxon>
        <taxon>Actinomycetota</taxon>
        <taxon>Coriobacteriia</taxon>
        <taxon>Coriobacteriales</taxon>
        <taxon>Atopobiaceae</taxon>
        <taxon>Olsenella</taxon>
    </lineage>
</organism>
<dbReference type="AlphaFoldDB" id="U2UX08"/>
<dbReference type="GO" id="GO:0009401">
    <property type="term" value="P:phosphoenolpyruvate-dependent sugar phosphotransferase system"/>
    <property type="evidence" value="ECO:0007669"/>
    <property type="project" value="UniProtKB-KW"/>
</dbReference>
<dbReference type="eggNOG" id="COG1440">
    <property type="taxonomic scope" value="Bacteria"/>
</dbReference>
<evidence type="ECO:0000256" key="18">
    <source>
        <dbReference type="SAM" id="Phobius"/>
    </source>
</evidence>
<evidence type="ECO:0000256" key="17">
    <source>
        <dbReference type="SAM" id="MobiDB-lite"/>
    </source>
</evidence>
<evidence type="ECO:0000256" key="14">
    <source>
        <dbReference type="ARBA" id="ARBA00029639"/>
    </source>
</evidence>
<evidence type="ECO:0000256" key="13">
    <source>
        <dbReference type="ARBA" id="ARBA00023136"/>
    </source>
</evidence>
<keyword evidence="7" id="KW-0762">Sugar transport</keyword>
<dbReference type="InterPro" id="IPR051088">
    <property type="entry name" value="PTS_Sugar-EIIC/EIIB"/>
</dbReference>
<feature type="transmembrane region" description="Helical" evidence="18">
    <location>
        <begin position="70"/>
        <end position="90"/>
    </location>
</feature>
<evidence type="ECO:0000256" key="4">
    <source>
        <dbReference type="ARBA" id="ARBA00022448"/>
    </source>
</evidence>
<evidence type="ECO:0000256" key="5">
    <source>
        <dbReference type="ARBA" id="ARBA00022475"/>
    </source>
</evidence>
<feature type="transmembrane region" description="Helical" evidence="18">
    <location>
        <begin position="142"/>
        <end position="164"/>
    </location>
</feature>
<feature type="region of interest" description="Disordered" evidence="17">
    <location>
        <begin position="436"/>
        <end position="477"/>
    </location>
</feature>
<feature type="domain" description="PTS EIIC type-3" evidence="20">
    <location>
        <begin position="7"/>
        <end position="417"/>
    </location>
</feature>
<feature type="transmembrane region" description="Helical" evidence="18">
    <location>
        <begin position="290"/>
        <end position="312"/>
    </location>
</feature>
<dbReference type="EMBL" id="AWEZ01000056">
    <property type="protein sequence ID" value="ERL07637.1"/>
    <property type="molecule type" value="Genomic_DNA"/>
</dbReference>
<sequence length="591" mass="62703">MERLIALIERGKPFFDAVARNKYLKAIRDGFISVMPIIIFSSLFLLIANIPIIFGYQWPQEVNDFLMKPYNYSMGIVGLLVAATTAKHFTDGLNREMPKTNQINSVSTMLASVVGFAILASGDIVQQLADGTSLTGLDTSYLGSKGLLTAFLTAFVVGGIYKVLIKNNVTLKMPEQVPPNIAQTFKDIIPFAATTIVFWLFDHLFHGVFGFCFAEGVIRAFQPLFSAADTYAGLAVIYGAIGLFWFVGVHGPSIVEPAIGAIAFYNVANNLTLVQAGQHASSVITPGTQYFVVTMGGTGATLMITLMIAFMARSQQLKAIGRASAVPVLFGVNEPILFGAPFVLNPVFFLPFVLAPVFNVWVFKVFVDVLGMNSFTYVLPWVTPAPLGIFLGCAMQPLSLLYVAVALGVDFVVYYPFFRVYDRQLLDQEDADEAALEAARGEAPAAEGATPAPAREEAAPAPAPSPAPTASPAPAAPAAAGASLDGKRVLVLCAGGGTSGLLANALAKAAEEHGVDLEAAAGAYGAHLDIMGDYDLVILAPQVASYLPDLEKDAARMGVATAACGGKEYIDLTRDGEKSLRFVADALKGGE</sequence>
<keyword evidence="12 18" id="KW-1133">Transmembrane helix</keyword>
<dbReference type="GO" id="GO:0008982">
    <property type="term" value="F:protein-N(PI)-phosphohistidine-sugar phosphotransferase activity"/>
    <property type="evidence" value="ECO:0007669"/>
    <property type="project" value="InterPro"/>
</dbReference>
<feature type="modified residue" description="Phosphocysteine; by EIIA" evidence="16">
    <location>
        <position position="493"/>
    </location>
</feature>
<dbReference type="InterPro" id="IPR036095">
    <property type="entry name" value="PTS_EIIB-like_sf"/>
</dbReference>
<feature type="transmembrane region" description="Helical" evidence="18">
    <location>
        <begin position="374"/>
        <end position="392"/>
    </location>
</feature>
<dbReference type="PANTHER" id="PTHR33989:SF8">
    <property type="entry name" value="PERMEASE IIC COMPONENT"/>
    <property type="match status" value="1"/>
</dbReference>
<keyword evidence="13 18" id="KW-0472">Membrane</keyword>
<evidence type="ECO:0000256" key="11">
    <source>
        <dbReference type="ARBA" id="ARBA00022777"/>
    </source>
</evidence>
<name>U2UX08_9ACTN</name>
<dbReference type="Pfam" id="PF02378">
    <property type="entry name" value="PTS_EIIC"/>
    <property type="match status" value="1"/>
</dbReference>
<comment type="subcellular location">
    <subcellularLocation>
        <location evidence="1">Cell membrane</location>
        <topology evidence="1">Multi-pass membrane protein</topology>
    </subcellularLocation>
</comment>
<dbReference type="eggNOG" id="COG1455">
    <property type="taxonomic scope" value="Bacteria"/>
</dbReference>
<dbReference type="InterPro" id="IPR003352">
    <property type="entry name" value="PTS_EIIC"/>
</dbReference>
<dbReference type="GO" id="GO:0016301">
    <property type="term" value="F:kinase activity"/>
    <property type="evidence" value="ECO:0007669"/>
    <property type="project" value="UniProtKB-KW"/>
</dbReference>
<proteinExistence type="predicted"/>
<dbReference type="EC" id="2.7.1.207" evidence="2"/>
<keyword evidence="11" id="KW-0418">Kinase</keyword>
<dbReference type="NCBIfam" id="TIGR00853">
    <property type="entry name" value="pts-lac"/>
    <property type="match status" value="1"/>
</dbReference>
<comment type="caution">
    <text evidence="21">The sequence shown here is derived from an EMBL/GenBank/DDBJ whole genome shotgun (WGS) entry which is preliminary data.</text>
</comment>
<dbReference type="Pfam" id="PF02302">
    <property type="entry name" value="PTS_IIB"/>
    <property type="match status" value="1"/>
</dbReference>
<dbReference type="OrthoDB" id="3169536at2"/>
<dbReference type="NCBIfam" id="TIGR00410">
    <property type="entry name" value="lacE"/>
    <property type="match status" value="1"/>
</dbReference>
<evidence type="ECO:0000256" key="15">
    <source>
        <dbReference type="ARBA" id="ARBA00048444"/>
    </source>
</evidence>
<dbReference type="InterPro" id="IPR004501">
    <property type="entry name" value="PTS_EIIC_3"/>
</dbReference>
<feature type="domain" description="PTS EIIB type-3" evidence="19">
    <location>
        <begin position="486"/>
        <end position="589"/>
    </location>
</feature>
<dbReference type="STRING" id="1125712.HMPREF1316_2276"/>
<dbReference type="GO" id="GO:1901264">
    <property type="term" value="P:carbohydrate derivative transport"/>
    <property type="evidence" value="ECO:0007669"/>
    <property type="project" value="TreeGrafter"/>
</dbReference>
<evidence type="ECO:0000256" key="9">
    <source>
        <dbReference type="ARBA" id="ARBA00022683"/>
    </source>
</evidence>
<keyword evidence="6" id="KW-0597">Phosphoprotein</keyword>
<feature type="compositionally biased region" description="Low complexity" evidence="17">
    <location>
        <begin position="436"/>
        <end position="453"/>
    </location>
</feature>